<name>A0ABV6YTC9_UNCC1</name>
<feature type="transmembrane region" description="Helical" evidence="1">
    <location>
        <begin position="334"/>
        <end position="353"/>
    </location>
</feature>
<keyword evidence="2" id="KW-0808">Transferase</keyword>
<protein>
    <submittedName>
        <fullName evidence="2">ArnT family glycosyltransferase</fullName>
        <ecNumber evidence="2">2.4.-.-</ecNumber>
    </submittedName>
</protein>
<dbReference type="EC" id="2.4.-.-" evidence="2"/>
<keyword evidence="1" id="KW-1133">Transmembrane helix</keyword>
<gene>
    <name evidence="2" type="ORF">ACFL27_04425</name>
</gene>
<feature type="transmembrane region" description="Helical" evidence="1">
    <location>
        <begin position="201"/>
        <end position="223"/>
    </location>
</feature>
<organism evidence="2 3">
    <name type="scientific">candidate division CSSED10-310 bacterium</name>
    <dbReference type="NCBI Taxonomy" id="2855610"/>
    <lineage>
        <taxon>Bacteria</taxon>
        <taxon>Bacteria division CSSED10-310</taxon>
    </lineage>
</organism>
<dbReference type="EMBL" id="JBHPBY010000038">
    <property type="protein sequence ID" value="MFC1849437.1"/>
    <property type="molecule type" value="Genomic_DNA"/>
</dbReference>
<feature type="transmembrane region" description="Helical" evidence="1">
    <location>
        <begin position="109"/>
        <end position="128"/>
    </location>
</feature>
<feature type="transmembrane region" description="Helical" evidence="1">
    <location>
        <begin position="311"/>
        <end position="328"/>
    </location>
</feature>
<keyword evidence="1" id="KW-0472">Membrane</keyword>
<dbReference type="GO" id="GO:0016757">
    <property type="term" value="F:glycosyltransferase activity"/>
    <property type="evidence" value="ECO:0007669"/>
    <property type="project" value="UniProtKB-KW"/>
</dbReference>
<dbReference type="Proteomes" id="UP001594351">
    <property type="component" value="Unassembled WGS sequence"/>
</dbReference>
<keyword evidence="3" id="KW-1185">Reference proteome</keyword>
<feature type="transmembrane region" description="Helical" evidence="1">
    <location>
        <begin position="365"/>
        <end position="388"/>
    </location>
</feature>
<reference evidence="2 3" key="1">
    <citation type="submission" date="2024-09" db="EMBL/GenBank/DDBJ databases">
        <title>Laminarin stimulates single cell rates of sulfate reduction while oxygen inhibits transcriptomic activity in coastal marine sediment.</title>
        <authorList>
            <person name="Lindsay M."/>
            <person name="Orcutt B."/>
            <person name="Emerson D."/>
            <person name="Stepanauskas R."/>
            <person name="D'Angelo T."/>
        </authorList>
    </citation>
    <scope>NUCLEOTIDE SEQUENCE [LARGE SCALE GENOMIC DNA]</scope>
    <source>
        <strain evidence="2">SAG AM-311-K15</strain>
    </source>
</reference>
<sequence length="706" mass="80122">MKDMISSRTLIPFLIFLISFLLFEATAQYGLSYTDEGFFLESIHRIVDGQIPFRDFYCSYFPGRYYIGAAIVYCFGDDLLTLRRVLCLLWALLPTLSYLISLRIVGPGYAFMPAILFCVLPGAYYNRFYPLAVLLNMWIMLKYIEKPLLPASLCAGVITGITIWLRQDIGLCGLAIALVMIVLVGSQRIKGAHSGLKRLVLNYSAFFAGLIIFLLPLFIGILVDRAFREGLAVTLDFAFRAYYEMWLLPYPEFFSLFIAAGWKQYGFWELFQRSLYHLPIFTLFTHTGLILFYMLKGKSWTLASETSRQEIIYHILVLCWQVSAIYYVSLRTSFNHLLISAAAWYIGWSYIVSRLGGGKRGGKSLIAFIRLIGAGFLLVLYVLMIIFACEKGDFYTGSPGVIKQDMVEANISRVNVKLDEGLGQQLRTIVHIIQARTGPDDYFMTLPCFSLLNFACVRKSPSYFLWVTPDVVKPGVEQRVISEINDKAPPYLIFTDLTIDEMESRRFSRYAPKLNAYLETHYFPQHEIEAPGWDFSLTLLKRESGIIGLRFDHLLQRGNKNSINVVGALRLMNLDLGHGRIPYLLFSPGSRAHFTVPLPEMSQILFKCLTPEILIMSSPLSTKLTMELSCTSEGSPTDRREIGWTCASQQGVNKFPVKEFSLDLSHFAGRECIFTFTVSQKQSAKEDMAGLHVALGYPRLVLANEK</sequence>
<evidence type="ECO:0000256" key="1">
    <source>
        <dbReference type="SAM" id="Phobius"/>
    </source>
</evidence>
<keyword evidence="2" id="KW-0328">Glycosyltransferase</keyword>
<keyword evidence="1" id="KW-0812">Transmembrane</keyword>
<proteinExistence type="predicted"/>
<feature type="transmembrane region" description="Helical" evidence="1">
    <location>
        <begin position="243"/>
        <end position="262"/>
    </location>
</feature>
<feature type="transmembrane region" description="Helical" evidence="1">
    <location>
        <begin position="148"/>
        <end position="165"/>
    </location>
</feature>
<feature type="transmembrane region" description="Helical" evidence="1">
    <location>
        <begin position="274"/>
        <end position="295"/>
    </location>
</feature>
<evidence type="ECO:0000313" key="2">
    <source>
        <dbReference type="EMBL" id="MFC1849437.1"/>
    </source>
</evidence>
<accession>A0ABV6YTC9</accession>
<feature type="transmembrane region" description="Helical" evidence="1">
    <location>
        <begin position="172"/>
        <end position="189"/>
    </location>
</feature>
<evidence type="ECO:0000313" key="3">
    <source>
        <dbReference type="Proteomes" id="UP001594351"/>
    </source>
</evidence>
<feature type="transmembrane region" description="Helical" evidence="1">
    <location>
        <begin position="82"/>
        <end position="102"/>
    </location>
</feature>
<comment type="caution">
    <text evidence="2">The sequence shown here is derived from an EMBL/GenBank/DDBJ whole genome shotgun (WGS) entry which is preliminary data.</text>
</comment>